<dbReference type="PROSITE" id="PS51186">
    <property type="entry name" value="GNAT"/>
    <property type="match status" value="1"/>
</dbReference>
<dbReference type="InterPro" id="IPR016181">
    <property type="entry name" value="Acyl_CoA_acyltransferase"/>
</dbReference>
<evidence type="ECO:0000313" key="3">
    <source>
        <dbReference type="Proteomes" id="UP000319828"/>
    </source>
</evidence>
<name>A0A557PHB1_9VIBR</name>
<dbReference type="InterPro" id="IPR000182">
    <property type="entry name" value="GNAT_dom"/>
</dbReference>
<keyword evidence="2" id="KW-0808">Transferase</keyword>
<dbReference type="Pfam" id="PF00583">
    <property type="entry name" value="Acetyltransf_1"/>
    <property type="match status" value="1"/>
</dbReference>
<protein>
    <submittedName>
        <fullName evidence="2">N-acetyltransferase</fullName>
    </submittedName>
</protein>
<organism evidence="2 3">
    <name type="scientific">Vibrio algivorus</name>
    <dbReference type="NCBI Taxonomy" id="1667024"/>
    <lineage>
        <taxon>Bacteria</taxon>
        <taxon>Pseudomonadati</taxon>
        <taxon>Pseudomonadota</taxon>
        <taxon>Gammaproteobacteria</taxon>
        <taxon>Vibrionales</taxon>
        <taxon>Vibrionaceae</taxon>
        <taxon>Vibrio</taxon>
    </lineage>
</organism>
<dbReference type="OrthoDB" id="9797178at2"/>
<reference evidence="2 3" key="1">
    <citation type="submission" date="2019-07" db="EMBL/GenBank/DDBJ databases">
        <title>The draft genome sequence of Vibrio algivorus M1486.</title>
        <authorList>
            <person name="Meng X."/>
        </authorList>
    </citation>
    <scope>NUCLEOTIDE SEQUENCE [LARGE SCALE GENOMIC DNA]</scope>
    <source>
        <strain evidence="2 3">M1486</strain>
    </source>
</reference>
<accession>A0A557PHB1</accession>
<gene>
    <name evidence="2" type="ORF">FOF44_00835</name>
</gene>
<evidence type="ECO:0000313" key="2">
    <source>
        <dbReference type="EMBL" id="TVO40036.1"/>
    </source>
</evidence>
<proteinExistence type="predicted"/>
<dbReference type="Proteomes" id="UP000319828">
    <property type="component" value="Unassembled WGS sequence"/>
</dbReference>
<evidence type="ECO:0000259" key="1">
    <source>
        <dbReference type="PROSITE" id="PS51186"/>
    </source>
</evidence>
<sequence>MQIRTEAPADILTIDALLKAAFPTSAEAKLVRALRENSRFTLSLVACSDEGEVIGHALFTPVTVDGEDYGWQGVAPVAIKESYRGQGIAEKLIRSGFDSLLEFGYSACVVLGEPNYYSRFGFKDAELFGLTSIYNQMPEFTSGAFQVIALDDNALEGKSGLVEYSPEFQG</sequence>
<comment type="caution">
    <text evidence="2">The sequence shown here is derived from an EMBL/GenBank/DDBJ whole genome shotgun (WGS) entry which is preliminary data.</text>
</comment>
<dbReference type="AlphaFoldDB" id="A0A557PHB1"/>
<dbReference type="GO" id="GO:0016747">
    <property type="term" value="F:acyltransferase activity, transferring groups other than amino-acyl groups"/>
    <property type="evidence" value="ECO:0007669"/>
    <property type="project" value="InterPro"/>
</dbReference>
<dbReference type="CDD" id="cd04301">
    <property type="entry name" value="NAT_SF"/>
    <property type="match status" value="1"/>
</dbReference>
<dbReference type="EMBL" id="VMKJ01000001">
    <property type="protein sequence ID" value="TVO40036.1"/>
    <property type="molecule type" value="Genomic_DNA"/>
</dbReference>
<dbReference type="Gene3D" id="3.40.630.30">
    <property type="match status" value="1"/>
</dbReference>
<feature type="domain" description="N-acetyltransferase" evidence="1">
    <location>
        <begin position="1"/>
        <end position="139"/>
    </location>
</feature>
<dbReference type="SUPFAM" id="SSF55729">
    <property type="entry name" value="Acyl-CoA N-acyltransferases (Nat)"/>
    <property type="match status" value="1"/>
</dbReference>
<dbReference type="RefSeq" id="WP_144229781.1">
    <property type="nucleotide sequence ID" value="NZ_CANNCB010000004.1"/>
</dbReference>